<evidence type="ECO:0000256" key="6">
    <source>
        <dbReference type="ARBA" id="ARBA00022989"/>
    </source>
</evidence>
<dbReference type="AlphaFoldDB" id="A0A6J2YFN6"/>
<sequence length="447" mass="48061">MIPKGQYLATLAVSLGGFSAGTMLGWTSPAFEHLKPTEANTTSSNTTLFEVSLSQESAICAMLSVGALAFGIPSGKLADKLGRKPVLQLLSILYTLAWVISALAWDAATLIVARFVGGLAVGGACAVCPMYIGEIADNRNRGILGSFFSNFLGLGVLYTSIIGSFTGWLGLNVGLGIFSVLFGLTLICIPETPVFLIGMDKLEEAKKSLMFLKGDVAVASEELTSLQRNQPETQNSVTLAEFFKEKSYRSSLIAGLGIFILQQTCGINPVVFYSVPIFREAGISLPPSSISIMINSIALATGIGVVFLIEKKGRKYFLLLSAWSMFLGAVGLGLFFHLKSEQVNITGIFQTIPVLSAVLILSGFALGFGPIPWVLISELYSVEVRGIASGVNTSVNWTTCVLITSTFPILLKYIGNYLTFYMYGVFNFASVLFIWFLVPETKTGLRK</sequence>
<dbReference type="InterPro" id="IPR005829">
    <property type="entry name" value="Sugar_transporter_CS"/>
</dbReference>
<evidence type="ECO:0000313" key="13">
    <source>
        <dbReference type="RefSeq" id="XP_030761705.1"/>
    </source>
</evidence>
<evidence type="ECO:0000256" key="9">
    <source>
        <dbReference type="RuleBase" id="RU003346"/>
    </source>
</evidence>
<feature type="transmembrane region" description="Helical" evidence="10">
    <location>
        <begin position="348"/>
        <end position="375"/>
    </location>
</feature>
<dbReference type="PROSITE" id="PS00216">
    <property type="entry name" value="SUGAR_TRANSPORT_1"/>
    <property type="match status" value="1"/>
</dbReference>
<dbReference type="Gene3D" id="1.20.1250.20">
    <property type="entry name" value="MFS general substrate transporter like domains"/>
    <property type="match status" value="1"/>
</dbReference>
<dbReference type="InterPro" id="IPR050549">
    <property type="entry name" value="MFS_Trehalose_Transporter"/>
</dbReference>
<evidence type="ECO:0000256" key="5">
    <source>
        <dbReference type="ARBA" id="ARBA00022692"/>
    </source>
</evidence>
<feature type="transmembrane region" description="Helical" evidence="10">
    <location>
        <begin position="144"/>
        <end position="169"/>
    </location>
</feature>
<keyword evidence="12" id="KW-1185">Reference proteome</keyword>
<dbReference type="SUPFAM" id="SSF103473">
    <property type="entry name" value="MFS general substrate transporter"/>
    <property type="match status" value="1"/>
</dbReference>
<keyword evidence="7 10" id="KW-0472">Membrane</keyword>
<evidence type="ECO:0000256" key="3">
    <source>
        <dbReference type="ARBA" id="ARBA00022475"/>
    </source>
</evidence>
<evidence type="ECO:0000259" key="11">
    <source>
        <dbReference type="PROSITE" id="PS50850"/>
    </source>
</evidence>
<dbReference type="InterPro" id="IPR003663">
    <property type="entry name" value="Sugar/inositol_transpt"/>
</dbReference>
<feature type="transmembrane region" description="Helical" evidence="10">
    <location>
        <begin position="316"/>
        <end position="336"/>
    </location>
</feature>
<dbReference type="Pfam" id="PF00083">
    <property type="entry name" value="Sugar_tr"/>
    <property type="match status" value="1"/>
</dbReference>
<evidence type="ECO:0000256" key="2">
    <source>
        <dbReference type="ARBA" id="ARBA00022448"/>
    </source>
</evidence>
<dbReference type="PANTHER" id="PTHR48021">
    <property type="match status" value="1"/>
</dbReference>
<dbReference type="GeneID" id="115886607"/>
<feature type="transmembrane region" description="Helical" evidence="10">
    <location>
        <begin position="252"/>
        <end position="278"/>
    </location>
</feature>
<dbReference type="GO" id="GO:0022857">
    <property type="term" value="F:transmembrane transporter activity"/>
    <property type="evidence" value="ECO:0007669"/>
    <property type="project" value="InterPro"/>
</dbReference>
<keyword evidence="8" id="KW-0325">Glycoprotein</keyword>
<keyword evidence="4" id="KW-0762">Sugar transport</keyword>
<dbReference type="InterPro" id="IPR005828">
    <property type="entry name" value="MFS_sugar_transport-like"/>
</dbReference>
<keyword evidence="5 10" id="KW-0812">Transmembrane</keyword>
<feature type="domain" description="Major facilitator superfamily (MFS) profile" evidence="11">
    <location>
        <begin position="9"/>
        <end position="442"/>
    </location>
</feature>
<feature type="transmembrane region" description="Helical" evidence="10">
    <location>
        <begin position="395"/>
        <end position="414"/>
    </location>
</feature>
<dbReference type="InterPro" id="IPR020846">
    <property type="entry name" value="MFS_dom"/>
</dbReference>
<dbReference type="NCBIfam" id="TIGR00879">
    <property type="entry name" value="SP"/>
    <property type="match status" value="1"/>
</dbReference>
<accession>A0A6J2YFN6</accession>
<keyword evidence="6 10" id="KW-1133">Transmembrane helix</keyword>
<evidence type="ECO:0000256" key="4">
    <source>
        <dbReference type="ARBA" id="ARBA00022597"/>
    </source>
</evidence>
<organism evidence="12 13">
    <name type="scientific">Sitophilus oryzae</name>
    <name type="common">Rice weevil</name>
    <name type="synonym">Curculio oryzae</name>
    <dbReference type="NCBI Taxonomy" id="7048"/>
    <lineage>
        <taxon>Eukaryota</taxon>
        <taxon>Metazoa</taxon>
        <taxon>Ecdysozoa</taxon>
        <taxon>Arthropoda</taxon>
        <taxon>Hexapoda</taxon>
        <taxon>Insecta</taxon>
        <taxon>Pterygota</taxon>
        <taxon>Neoptera</taxon>
        <taxon>Endopterygota</taxon>
        <taxon>Coleoptera</taxon>
        <taxon>Polyphaga</taxon>
        <taxon>Cucujiformia</taxon>
        <taxon>Curculionidae</taxon>
        <taxon>Dryophthorinae</taxon>
        <taxon>Sitophilus</taxon>
    </lineage>
</organism>
<feature type="transmembrane region" description="Helical" evidence="10">
    <location>
        <begin position="53"/>
        <end position="74"/>
    </location>
</feature>
<feature type="transmembrane region" description="Helical" evidence="10">
    <location>
        <begin position="111"/>
        <end position="132"/>
    </location>
</feature>
<comment type="subcellular location">
    <subcellularLocation>
        <location evidence="1">Cell membrane</location>
        <topology evidence="1">Multi-pass membrane protein</topology>
    </subcellularLocation>
</comment>
<evidence type="ECO:0000313" key="12">
    <source>
        <dbReference type="Proteomes" id="UP000504635"/>
    </source>
</evidence>
<feature type="transmembrane region" description="Helical" evidence="10">
    <location>
        <begin position="86"/>
        <end position="105"/>
    </location>
</feature>
<feature type="transmembrane region" description="Helical" evidence="10">
    <location>
        <begin position="175"/>
        <end position="197"/>
    </location>
</feature>
<evidence type="ECO:0000256" key="8">
    <source>
        <dbReference type="ARBA" id="ARBA00023180"/>
    </source>
</evidence>
<comment type="similarity">
    <text evidence="9">Belongs to the major facilitator superfamily. Sugar transporter (TC 2.A.1.1) family.</text>
</comment>
<feature type="transmembrane region" description="Helical" evidence="10">
    <location>
        <begin position="420"/>
        <end position="438"/>
    </location>
</feature>
<evidence type="ECO:0000256" key="10">
    <source>
        <dbReference type="SAM" id="Phobius"/>
    </source>
</evidence>
<dbReference type="InterPro" id="IPR036259">
    <property type="entry name" value="MFS_trans_sf"/>
</dbReference>
<dbReference type="PANTHER" id="PTHR48021:SF86">
    <property type="entry name" value="FACILITATED TREHALOSE TRANSPORTER TRET1-1-LIKE PROTEIN"/>
    <property type="match status" value="1"/>
</dbReference>
<dbReference type="PRINTS" id="PR00171">
    <property type="entry name" value="SUGRTRNSPORT"/>
</dbReference>
<reference evidence="13" key="1">
    <citation type="submission" date="2025-08" db="UniProtKB">
        <authorList>
            <consortium name="RefSeq"/>
        </authorList>
    </citation>
    <scope>IDENTIFICATION</scope>
    <source>
        <tissue evidence="13">Gonads</tissue>
    </source>
</reference>
<feature type="transmembrane region" description="Helical" evidence="10">
    <location>
        <begin position="7"/>
        <end position="26"/>
    </location>
</feature>
<dbReference type="KEGG" id="soy:115886607"/>
<keyword evidence="2 9" id="KW-0813">Transport</keyword>
<gene>
    <name evidence="13" type="primary">LOC115886607</name>
</gene>
<dbReference type="Proteomes" id="UP000504635">
    <property type="component" value="Unplaced"/>
</dbReference>
<dbReference type="RefSeq" id="XP_030761705.1">
    <property type="nucleotide sequence ID" value="XM_030905845.1"/>
</dbReference>
<dbReference type="OrthoDB" id="6612291at2759"/>
<name>A0A6J2YFN6_SITOR</name>
<evidence type="ECO:0000256" key="1">
    <source>
        <dbReference type="ARBA" id="ARBA00004651"/>
    </source>
</evidence>
<protein>
    <submittedName>
        <fullName evidence="13">Facilitated trehalose transporter Tret1-like</fullName>
    </submittedName>
</protein>
<dbReference type="InParanoid" id="A0A6J2YFN6"/>
<proteinExistence type="inferred from homology"/>
<evidence type="ECO:0000256" key="7">
    <source>
        <dbReference type="ARBA" id="ARBA00023136"/>
    </source>
</evidence>
<dbReference type="FunFam" id="1.20.1250.20:FF:000218">
    <property type="entry name" value="facilitated trehalose transporter Tret1"/>
    <property type="match status" value="1"/>
</dbReference>
<dbReference type="GO" id="GO:0005886">
    <property type="term" value="C:plasma membrane"/>
    <property type="evidence" value="ECO:0007669"/>
    <property type="project" value="UniProtKB-SubCell"/>
</dbReference>
<feature type="transmembrane region" description="Helical" evidence="10">
    <location>
        <begin position="290"/>
        <end position="309"/>
    </location>
</feature>
<dbReference type="PROSITE" id="PS00217">
    <property type="entry name" value="SUGAR_TRANSPORT_2"/>
    <property type="match status" value="1"/>
</dbReference>
<dbReference type="PROSITE" id="PS50850">
    <property type="entry name" value="MFS"/>
    <property type="match status" value="1"/>
</dbReference>
<keyword evidence="3" id="KW-1003">Cell membrane</keyword>